<evidence type="ECO:0000313" key="6">
    <source>
        <dbReference type="EMBL" id="OJJ36577.1"/>
    </source>
</evidence>
<protein>
    <recommendedName>
        <fullName evidence="5">Fungal lipase-type domain-containing protein</fullName>
    </recommendedName>
</protein>
<dbReference type="PANTHER" id="PTHR45856:SF11">
    <property type="entry name" value="FUNGAL LIPASE-LIKE DOMAIN-CONTAINING PROTEIN"/>
    <property type="match status" value="1"/>
</dbReference>
<proteinExistence type="inferred from homology"/>
<dbReference type="Gene3D" id="3.40.50.1820">
    <property type="entry name" value="alpha/beta hydrolase"/>
    <property type="match status" value="1"/>
</dbReference>
<keyword evidence="7" id="KW-1185">Reference proteome</keyword>
<evidence type="ECO:0000256" key="3">
    <source>
        <dbReference type="ARBA" id="ARBA00048461"/>
    </source>
</evidence>
<dbReference type="STRING" id="1073089.A0A1L9RP13"/>
<evidence type="ECO:0000256" key="2">
    <source>
        <dbReference type="ARBA" id="ARBA00047591"/>
    </source>
</evidence>
<dbReference type="EMBL" id="KV878211">
    <property type="protein sequence ID" value="OJJ36577.1"/>
    <property type="molecule type" value="Genomic_DNA"/>
</dbReference>
<organism evidence="6 7">
    <name type="scientific">Aspergillus wentii DTO 134E9</name>
    <dbReference type="NCBI Taxonomy" id="1073089"/>
    <lineage>
        <taxon>Eukaryota</taxon>
        <taxon>Fungi</taxon>
        <taxon>Dikarya</taxon>
        <taxon>Ascomycota</taxon>
        <taxon>Pezizomycotina</taxon>
        <taxon>Eurotiomycetes</taxon>
        <taxon>Eurotiomycetidae</taxon>
        <taxon>Eurotiales</taxon>
        <taxon>Aspergillaceae</taxon>
        <taxon>Aspergillus</taxon>
        <taxon>Aspergillus subgen. Cremei</taxon>
    </lineage>
</organism>
<evidence type="ECO:0000256" key="1">
    <source>
        <dbReference type="ARBA" id="ARBA00043996"/>
    </source>
</evidence>
<name>A0A1L9RP13_ASPWE</name>
<dbReference type="GO" id="GO:0006629">
    <property type="term" value="P:lipid metabolic process"/>
    <property type="evidence" value="ECO:0007669"/>
    <property type="project" value="InterPro"/>
</dbReference>
<dbReference type="OrthoDB" id="426718at2759"/>
<dbReference type="InterPro" id="IPR029058">
    <property type="entry name" value="AB_hydrolase_fold"/>
</dbReference>
<dbReference type="InterPro" id="IPR051218">
    <property type="entry name" value="Sec_MonoDiacylglyc_Lipase"/>
</dbReference>
<feature type="signal peptide" evidence="4">
    <location>
        <begin position="1"/>
        <end position="20"/>
    </location>
</feature>
<gene>
    <name evidence="6" type="ORF">ASPWEDRAFT_107307</name>
</gene>
<accession>A0A1L9RP13</accession>
<comment type="catalytic activity">
    <reaction evidence="2">
        <text>a diacylglycerol + H2O = a monoacylglycerol + a fatty acid + H(+)</text>
        <dbReference type="Rhea" id="RHEA:32731"/>
        <dbReference type="ChEBI" id="CHEBI:15377"/>
        <dbReference type="ChEBI" id="CHEBI:15378"/>
        <dbReference type="ChEBI" id="CHEBI:17408"/>
        <dbReference type="ChEBI" id="CHEBI:18035"/>
        <dbReference type="ChEBI" id="CHEBI:28868"/>
    </reaction>
</comment>
<comment type="similarity">
    <text evidence="1">Belongs to the AB hydrolase superfamily. Lipase family. Class 3 subfamily.</text>
</comment>
<evidence type="ECO:0000313" key="7">
    <source>
        <dbReference type="Proteomes" id="UP000184383"/>
    </source>
</evidence>
<evidence type="ECO:0000259" key="5">
    <source>
        <dbReference type="Pfam" id="PF01764"/>
    </source>
</evidence>
<dbReference type="Pfam" id="PF01764">
    <property type="entry name" value="Lipase_3"/>
    <property type="match status" value="1"/>
</dbReference>
<dbReference type="VEuPathDB" id="FungiDB:ASPWEDRAFT_107307"/>
<dbReference type="CDD" id="cd00519">
    <property type="entry name" value="Lipase_3"/>
    <property type="match status" value="1"/>
</dbReference>
<dbReference type="GeneID" id="63743722"/>
<sequence>MLFNLPTLIGGIALISQASAAPSLISRATSDPSAFSDLERAAKLSSAAYTGCSNTAFDVTVTKQINDAVTDTQGFVGYSESRKVITVAMRGSTTATDIANDVDTSLVTPNLSGVDWPSGAKIMNGISRPWSAVHDEIIDEVKSLVQKYPSYSLESTGHSLGGALTYISYVALAQNFPNKNITSNAMAAFPIGNSEFADFGNKQHGTLNRGNNNGDGVPNMYVMWPWSFEHYGTEYYSSGNEGSTVKCDGERDKSCSAGNGQIGVTAGHFQSFGVTLGAAGCGSSLL</sequence>
<dbReference type="AlphaFoldDB" id="A0A1L9RP13"/>
<dbReference type="Proteomes" id="UP000184383">
    <property type="component" value="Unassembled WGS sequence"/>
</dbReference>
<keyword evidence="4" id="KW-0732">Signal</keyword>
<reference evidence="7" key="1">
    <citation type="journal article" date="2017" name="Genome Biol.">
        <title>Comparative genomics reveals high biological diversity and specific adaptations in the industrially and medically important fungal genus Aspergillus.</title>
        <authorList>
            <person name="de Vries R.P."/>
            <person name="Riley R."/>
            <person name="Wiebenga A."/>
            <person name="Aguilar-Osorio G."/>
            <person name="Amillis S."/>
            <person name="Uchima C.A."/>
            <person name="Anderluh G."/>
            <person name="Asadollahi M."/>
            <person name="Askin M."/>
            <person name="Barry K."/>
            <person name="Battaglia E."/>
            <person name="Bayram O."/>
            <person name="Benocci T."/>
            <person name="Braus-Stromeyer S.A."/>
            <person name="Caldana C."/>
            <person name="Canovas D."/>
            <person name="Cerqueira G.C."/>
            <person name="Chen F."/>
            <person name="Chen W."/>
            <person name="Choi C."/>
            <person name="Clum A."/>
            <person name="Dos Santos R.A."/>
            <person name="Damasio A.R."/>
            <person name="Diallinas G."/>
            <person name="Emri T."/>
            <person name="Fekete E."/>
            <person name="Flipphi M."/>
            <person name="Freyberg S."/>
            <person name="Gallo A."/>
            <person name="Gournas C."/>
            <person name="Habgood R."/>
            <person name="Hainaut M."/>
            <person name="Harispe M.L."/>
            <person name="Henrissat B."/>
            <person name="Hilden K.S."/>
            <person name="Hope R."/>
            <person name="Hossain A."/>
            <person name="Karabika E."/>
            <person name="Karaffa L."/>
            <person name="Karanyi Z."/>
            <person name="Krasevec N."/>
            <person name="Kuo A."/>
            <person name="Kusch H."/>
            <person name="LaButti K."/>
            <person name="Lagendijk E.L."/>
            <person name="Lapidus A."/>
            <person name="Levasseur A."/>
            <person name="Lindquist E."/>
            <person name="Lipzen A."/>
            <person name="Logrieco A.F."/>
            <person name="MacCabe A."/>
            <person name="Maekelae M.R."/>
            <person name="Malavazi I."/>
            <person name="Melin P."/>
            <person name="Meyer V."/>
            <person name="Mielnichuk N."/>
            <person name="Miskei M."/>
            <person name="Molnar A.P."/>
            <person name="Mule G."/>
            <person name="Ngan C.Y."/>
            <person name="Orejas M."/>
            <person name="Orosz E."/>
            <person name="Ouedraogo J.P."/>
            <person name="Overkamp K.M."/>
            <person name="Park H.-S."/>
            <person name="Perrone G."/>
            <person name="Piumi F."/>
            <person name="Punt P.J."/>
            <person name="Ram A.F."/>
            <person name="Ramon A."/>
            <person name="Rauscher S."/>
            <person name="Record E."/>
            <person name="Riano-Pachon D.M."/>
            <person name="Robert V."/>
            <person name="Roehrig J."/>
            <person name="Ruller R."/>
            <person name="Salamov A."/>
            <person name="Salih N.S."/>
            <person name="Samson R.A."/>
            <person name="Sandor E."/>
            <person name="Sanguinetti M."/>
            <person name="Schuetze T."/>
            <person name="Sepcic K."/>
            <person name="Shelest E."/>
            <person name="Sherlock G."/>
            <person name="Sophianopoulou V."/>
            <person name="Squina F.M."/>
            <person name="Sun H."/>
            <person name="Susca A."/>
            <person name="Todd R.B."/>
            <person name="Tsang A."/>
            <person name="Unkles S.E."/>
            <person name="van de Wiele N."/>
            <person name="van Rossen-Uffink D."/>
            <person name="Oliveira J.V."/>
            <person name="Vesth T.C."/>
            <person name="Visser J."/>
            <person name="Yu J.-H."/>
            <person name="Zhou M."/>
            <person name="Andersen M.R."/>
            <person name="Archer D.B."/>
            <person name="Baker S.E."/>
            <person name="Benoit I."/>
            <person name="Brakhage A.A."/>
            <person name="Braus G.H."/>
            <person name="Fischer R."/>
            <person name="Frisvad J.C."/>
            <person name="Goldman G.H."/>
            <person name="Houbraken J."/>
            <person name="Oakley B."/>
            <person name="Pocsi I."/>
            <person name="Scazzocchio C."/>
            <person name="Seiboth B."/>
            <person name="vanKuyk P.A."/>
            <person name="Wortman J."/>
            <person name="Dyer P.S."/>
            <person name="Grigoriev I.V."/>
        </authorList>
    </citation>
    <scope>NUCLEOTIDE SEQUENCE [LARGE SCALE GENOMIC DNA]</scope>
    <source>
        <strain evidence="7">DTO 134E9</strain>
    </source>
</reference>
<evidence type="ECO:0000256" key="4">
    <source>
        <dbReference type="SAM" id="SignalP"/>
    </source>
</evidence>
<dbReference type="SUPFAM" id="SSF53474">
    <property type="entry name" value="alpha/beta-Hydrolases"/>
    <property type="match status" value="1"/>
</dbReference>
<dbReference type="InterPro" id="IPR002921">
    <property type="entry name" value="Fungal_lipase-type"/>
</dbReference>
<dbReference type="PANTHER" id="PTHR45856">
    <property type="entry name" value="ALPHA/BETA-HYDROLASES SUPERFAMILY PROTEIN"/>
    <property type="match status" value="1"/>
</dbReference>
<feature type="chain" id="PRO_5012702223" description="Fungal lipase-type domain-containing protein" evidence="4">
    <location>
        <begin position="21"/>
        <end position="286"/>
    </location>
</feature>
<dbReference type="RefSeq" id="XP_040690253.1">
    <property type="nucleotide sequence ID" value="XM_040827874.1"/>
</dbReference>
<feature type="domain" description="Fungal lipase-type" evidence="5">
    <location>
        <begin position="87"/>
        <end position="220"/>
    </location>
</feature>
<comment type="catalytic activity">
    <reaction evidence="3">
        <text>a monoacylglycerol + H2O = glycerol + a fatty acid + H(+)</text>
        <dbReference type="Rhea" id="RHEA:15245"/>
        <dbReference type="ChEBI" id="CHEBI:15377"/>
        <dbReference type="ChEBI" id="CHEBI:15378"/>
        <dbReference type="ChEBI" id="CHEBI:17408"/>
        <dbReference type="ChEBI" id="CHEBI:17754"/>
        <dbReference type="ChEBI" id="CHEBI:28868"/>
    </reaction>
</comment>